<dbReference type="Pfam" id="PF13561">
    <property type="entry name" value="adh_short_C2"/>
    <property type="match status" value="1"/>
</dbReference>
<keyword evidence="4" id="KW-0560">Oxidoreductase</keyword>
<evidence type="ECO:0000256" key="4">
    <source>
        <dbReference type="ARBA" id="ARBA00023002"/>
    </source>
</evidence>
<keyword evidence="2" id="KW-0554">One-carbon metabolism</keyword>
<evidence type="ECO:0000256" key="8">
    <source>
        <dbReference type="ARBA" id="ARBA00039631"/>
    </source>
</evidence>
<accession>A0ABP7PE33</accession>
<evidence type="ECO:0000256" key="7">
    <source>
        <dbReference type="ARBA" id="ARBA00039145"/>
    </source>
</evidence>
<reference evidence="13" key="1">
    <citation type="journal article" date="2019" name="Int. J. Syst. Evol. Microbiol.">
        <title>The Global Catalogue of Microorganisms (GCM) 10K type strain sequencing project: providing services to taxonomists for standard genome sequencing and annotation.</title>
        <authorList>
            <consortium name="The Broad Institute Genomics Platform"/>
            <consortium name="The Broad Institute Genome Sequencing Center for Infectious Disease"/>
            <person name="Wu L."/>
            <person name="Ma J."/>
        </authorList>
    </citation>
    <scope>NUCLEOTIDE SEQUENCE [LARGE SCALE GENOMIC DNA]</scope>
    <source>
        <strain evidence="13">JCM 17555</strain>
    </source>
</reference>
<evidence type="ECO:0000256" key="6">
    <source>
        <dbReference type="ARBA" id="ARBA00038212"/>
    </source>
</evidence>
<dbReference type="EMBL" id="BAABBO010000009">
    <property type="protein sequence ID" value="GAA3963984.1"/>
    <property type="molecule type" value="Genomic_DNA"/>
</dbReference>
<sequence>MTNLEQAVVVITGGARRVGLHCTRTLQRLGCQVHITYRSEHAEIDVLRAEGVVCHRVDFEDEDNFDAWLEYLRKEAPPLRALVHNASLWLPDSEPSTDFQTTIRRMNRIHCEAPYLMNMAAAERLRLGGNPLSDIVHITDYVIEKGSDHHIAYAASKAALDGMTRSFAKRFAPHIKVNSIAPSLLMFQADDDLEYRRKTLAKSALGVEPGPQVVVDALLFLLNNDYMTGRVIALDGGRNIR</sequence>
<dbReference type="InterPro" id="IPR036291">
    <property type="entry name" value="NAD(P)-bd_dom_sf"/>
</dbReference>
<dbReference type="NCBIfam" id="NF005066">
    <property type="entry name" value="PRK06483.1"/>
    <property type="match status" value="1"/>
</dbReference>
<evidence type="ECO:0000313" key="13">
    <source>
        <dbReference type="Proteomes" id="UP001501337"/>
    </source>
</evidence>
<dbReference type="InterPro" id="IPR020904">
    <property type="entry name" value="Sc_DH/Rdtase_CS"/>
</dbReference>
<dbReference type="EC" id="1.5.1.3" evidence="1"/>
<evidence type="ECO:0000256" key="10">
    <source>
        <dbReference type="ARBA" id="ARBA00048873"/>
    </source>
</evidence>
<comment type="function">
    <text evidence="5">Catalyzes the reduction of dihydromonapterin to tetrahydromonapterin. Also has lower activity with dihydrofolate.</text>
</comment>
<gene>
    <name evidence="12" type="primary">folM</name>
    <name evidence="12" type="ORF">GCM10022278_22280</name>
</gene>
<evidence type="ECO:0000313" key="12">
    <source>
        <dbReference type="EMBL" id="GAA3963984.1"/>
    </source>
</evidence>
<keyword evidence="3" id="KW-0521">NADP</keyword>
<comment type="catalytic activity">
    <reaction evidence="11">
        <text>7,8-dihydromonapterin + NADPH + H(+) = 5,6,7,8-tetrahydromonapterin + NADP(+)</text>
        <dbReference type="Rhea" id="RHEA:34847"/>
        <dbReference type="ChEBI" id="CHEBI:15378"/>
        <dbReference type="ChEBI" id="CHEBI:57783"/>
        <dbReference type="ChEBI" id="CHEBI:58349"/>
        <dbReference type="ChEBI" id="CHEBI:71175"/>
        <dbReference type="ChEBI" id="CHEBI:71177"/>
        <dbReference type="EC" id="1.5.1.50"/>
    </reaction>
</comment>
<dbReference type="InterPro" id="IPR002347">
    <property type="entry name" value="SDR_fam"/>
</dbReference>
<dbReference type="SUPFAM" id="SSF51735">
    <property type="entry name" value="NAD(P)-binding Rossmann-fold domains"/>
    <property type="match status" value="1"/>
</dbReference>
<dbReference type="Proteomes" id="UP001501337">
    <property type="component" value="Unassembled WGS sequence"/>
</dbReference>
<dbReference type="RefSeq" id="WP_344806285.1">
    <property type="nucleotide sequence ID" value="NZ_BAABBO010000009.1"/>
</dbReference>
<dbReference type="Gene3D" id="3.40.50.720">
    <property type="entry name" value="NAD(P)-binding Rossmann-like Domain"/>
    <property type="match status" value="1"/>
</dbReference>
<evidence type="ECO:0000256" key="3">
    <source>
        <dbReference type="ARBA" id="ARBA00022857"/>
    </source>
</evidence>
<evidence type="ECO:0000256" key="1">
    <source>
        <dbReference type="ARBA" id="ARBA00012856"/>
    </source>
</evidence>
<comment type="similarity">
    <text evidence="6">Belongs to the short-chain dehydrogenases/reductases (SDR) family. FolM subfamily.</text>
</comment>
<proteinExistence type="inferred from homology"/>
<name>A0ABP7PE33_9GAMM</name>
<comment type="catalytic activity">
    <reaction evidence="10">
        <text>(6S)-5,6,7,8-tetrahydrofolate + NADP(+) = 7,8-dihydrofolate + NADPH + H(+)</text>
        <dbReference type="Rhea" id="RHEA:15009"/>
        <dbReference type="ChEBI" id="CHEBI:15378"/>
        <dbReference type="ChEBI" id="CHEBI:57451"/>
        <dbReference type="ChEBI" id="CHEBI:57453"/>
        <dbReference type="ChEBI" id="CHEBI:57783"/>
        <dbReference type="ChEBI" id="CHEBI:58349"/>
        <dbReference type="EC" id="1.5.1.3"/>
    </reaction>
</comment>
<dbReference type="PANTHER" id="PTHR43639:SF6">
    <property type="entry name" value="DIHYDROMONAPTERIN REDUCTASE"/>
    <property type="match status" value="1"/>
</dbReference>
<dbReference type="PRINTS" id="PR00081">
    <property type="entry name" value="GDHRDH"/>
</dbReference>
<evidence type="ECO:0000256" key="5">
    <source>
        <dbReference type="ARBA" id="ARBA00037508"/>
    </source>
</evidence>
<keyword evidence="13" id="KW-1185">Reference proteome</keyword>
<comment type="caution">
    <text evidence="12">The sequence shown here is derived from an EMBL/GenBank/DDBJ whole genome shotgun (WGS) entry which is preliminary data.</text>
</comment>
<evidence type="ECO:0000256" key="9">
    <source>
        <dbReference type="ARBA" id="ARBA00042299"/>
    </source>
</evidence>
<protein>
    <recommendedName>
        <fullName evidence="8">Dihydromonapterin reductase</fullName>
        <ecNumber evidence="1">1.5.1.3</ecNumber>
        <ecNumber evidence="7">1.5.1.50</ecNumber>
    </recommendedName>
    <alternativeName>
        <fullName evidence="9">Dihydrofolate reductase</fullName>
    </alternativeName>
</protein>
<dbReference type="EC" id="1.5.1.50" evidence="7"/>
<evidence type="ECO:0000256" key="11">
    <source>
        <dbReference type="ARBA" id="ARBA00049376"/>
    </source>
</evidence>
<evidence type="ECO:0000256" key="2">
    <source>
        <dbReference type="ARBA" id="ARBA00022563"/>
    </source>
</evidence>
<organism evidence="12 13">
    <name type="scientific">Allohahella marinimesophila</name>
    <dbReference type="NCBI Taxonomy" id="1054972"/>
    <lineage>
        <taxon>Bacteria</taxon>
        <taxon>Pseudomonadati</taxon>
        <taxon>Pseudomonadota</taxon>
        <taxon>Gammaproteobacteria</taxon>
        <taxon>Oceanospirillales</taxon>
        <taxon>Hahellaceae</taxon>
        <taxon>Allohahella</taxon>
    </lineage>
</organism>
<dbReference type="PANTHER" id="PTHR43639">
    <property type="entry name" value="OXIDOREDUCTASE, SHORT-CHAIN DEHYDROGENASE/REDUCTASE FAMILY (AFU_ORTHOLOGUE AFUA_5G02870)"/>
    <property type="match status" value="1"/>
</dbReference>
<dbReference type="PROSITE" id="PS00061">
    <property type="entry name" value="ADH_SHORT"/>
    <property type="match status" value="1"/>
</dbReference>